<evidence type="ECO:0000256" key="11">
    <source>
        <dbReference type="ARBA" id="ARBA00023128"/>
    </source>
</evidence>
<dbReference type="EMBL" id="KV744866">
    <property type="protein sequence ID" value="OCK83242.1"/>
    <property type="molecule type" value="Genomic_DNA"/>
</dbReference>
<dbReference type="GO" id="GO:0006826">
    <property type="term" value="P:iron ion transport"/>
    <property type="evidence" value="ECO:0007669"/>
    <property type="project" value="UniProtKB-KW"/>
</dbReference>
<keyword evidence="15" id="KW-1185">Reference proteome</keyword>
<keyword evidence="13" id="KW-0175">Coiled coil</keyword>
<dbReference type="InterPro" id="IPR036524">
    <property type="entry name" value="Frataxin/CyaY_sf"/>
</dbReference>
<dbReference type="SMART" id="SM01219">
    <property type="entry name" value="Frataxin_Cyay"/>
    <property type="match status" value="1"/>
</dbReference>
<evidence type="ECO:0000256" key="7">
    <source>
        <dbReference type="ARBA" id="ARBA00022946"/>
    </source>
</evidence>
<keyword evidence="10" id="KW-0406">Ion transport</keyword>
<gene>
    <name evidence="14" type="ORF">K432DRAFT_379717</name>
</gene>
<keyword evidence="8" id="KW-0560">Oxidoreductase</keyword>
<dbReference type="Proteomes" id="UP000250266">
    <property type="component" value="Unassembled WGS sequence"/>
</dbReference>
<dbReference type="GO" id="GO:0008199">
    <property type="term" value="F:ferric iron binding"/>
    <property type="evidence" value="ECO:0007669"/>
    <property type="project" value="InterPro"/>
</dbReference>
<evidence type="ECO:0000256" key="6">
    <source>
        <dbReference type="ARBA" id="ARBA00022496"/>
    </source>
</evidence>
<dbReference type="GO" id="GO:0006879">
    <property type="term" value="P:intracellular iron ion homeostasis"/>
    <property type="evidence" value="ECO:0007669"/>
    <property type="project" value="UniProtKB-KW"/>
</dbReference>
<evidence type="ECO:0000256" key="10">
    <source>
        <dbReference type="ARBA" id="ARBA00023065"/>
    </source>
</evidence>
<protein>
    <recommendedName>
        <fullName evidence="3">ferroxidase</fullName>
        <ecNumber evidence="3">1.16.3.1</ecNumber>
    </recommendedName>
</protein>
<feature type="coiled-coil region" evidence="13">
    <location>
        <begin position="102"/>
        <end position="129"/>
    </location>
</feature>
<keyword evidence="11" id="KW-0496">Mitochondrion</keyword>
<dbReference type="PANTHER" id="PTHR16821">
    <property type="entry name" value="FRATAXIN"/>
    <property type="match status" value="1"/>
</dbReference>
<dbReference type="GO" id="GO:0016226">
    <property type="term" value="P:iron-sulfur cluster assembly"/>
    <property type="evidence" value="ECO:0007669"/>
    <property type="project" value="InterPro"/>
</dbReference>
<evidence type="ECO:0000256" key="9">
    <source>
        <dbReference type="ARBA" id="ARBA00023004"/>
    </source>
</evidence>
<evidence type="ECO:0000256" key="5">
    <source>
        <dbReference type="ARBA" id="ARBA00022448"/>
    </source>
</evidence>
<dbReference type="EC" id="1.16.3.1" evidence="3"/>
<evidence type="ECO:0000256" key="2">
    <source>
        <dbReference type="ARBA" id="ARBA00008183"/>
    </source>
</evidence>
<comment type="catalytic activity">
    <reaction evidence="12">
        <text>4 Fe(2+) + O2 + 4 H(+) = 4 Fe(3+) + 2 H2O</text>
        <dbReference type="Rhea" id="RHEA:11148"/>
        <dbReference type="ChEBI" id="CHEBI:15377"/>
        <dbReference type="ChEBI" id="CHEBI:15378"/>
        <dbReference type="ChEBI" id="CHEBI:15379"/>
        <dbReference type="ChEBI" id="CHEBI:29033"/>
        <dbReference type="ChEBI" id="CHEBI:29034"/>
        <dbReference type="EC" id="1.16.3.1"/>
    </reaction>
</comment>
<dbReference type="InterPro" id="IPR002908">
    <property type="entry name" value="Frataxin/CyaY"/>
</dbReference>
<dbReference type="GO" id="GO:0008198">
    <property type="term" value="F:ferrous iron binding"/>
    <property type="evidence" value="ECO:0007669"/>
    <property type="project" value="TreeGrafter"/>
</dbReference>
<sequence>MISNPLSRLGGPALRQTFRSNIQTRKTVSSLSTIRTTINSSITRRRTGAVTLRSSTTCDIRSLHSSPIYNGIMPDSADPAPKESEAHDSVVAPADLTHEGYHQLADQYLEELVNRLEQEQDKRQDLEVEYASGVMEISIASKGTYVLNKQPPNKQIWLSSPQSGPKRFDWVVMGESINQKEGGGVGDWIYLRDGTSLTDLIRKELGIELGADTDVASTV</sequence>
<dbReference type="PROSITE" id="PS01344">
    <property type="entry name" value="FRATAXIN_1"/>
    <property type="match status" value="1"/>
</dbReference>
<evidence type="ECO:0000256" key="4">
    <source>
        <dbReference type="ARBA" id="ARBA00022434"/>
    </source>
</evidence>
<dbReference type="GO" id="GO:0034986">
    <property type="term" value="F:iron chaperone activity"/>
    <property type="evidence" value="ECO:0007669"/>
    <property type="project" value="TreeGrafter"/>
</dbReference>
<accession>A0A8E2EFT8</accession>
<keyword evidence="4" id="KW-0409">Iron storage</keyword>
<keyword evidence="9" id="KW-0408">Iron</keyword>
<dbReference type="SUPFAM" id="SSF55387">
    <property type="entry name" value="Frataxin/Nqo15-like"/>
    <property type="match status" value="1"/>
</dbReference>
<dbReference type="PROSITE" id="PS50810">
    <property type="entry name" value="FRATAXIN_2"/>
    <property type="match status" value="1"/>
</dbReference>
<dbReference type="GO" id="GO:0051537">
    <property type="term" value="F:2 iron, 2 sulfur cluster binding"/>
    <property type="evidence" value="ECO:0007669"/>
    <property type="project" value="TreeGrafter"/>
</dbReference>
<organism evidence="14 15">
    <name type="scientific">Lepidopterella palustris CBS 459.81</name>
    <dbReference type="NCBI Taxonomy" id="1314670"/>
    <lineage>
        <taxon>Eukaryota</taxon>
        <taxon>Fungi</taxon>
        <taxon>Dikarya</taxon>
        <taxon>Ascomycota</taxon>
        <taxon>Pezizomycotina</taxon>
        <taxon>Dothideomycetes</taxon>
        <taxon>Pleosporomycetidae</taxon>
        <taxon>Mytilinidiales</taxon>
        <taxon>Argynnaceae</taxon>
        <taxon>Lepidopterella</taxon>
    </lineage>
</organism>
<keyword evidence="7" id="KW-0809">Transit peptide</keyword>
<evidence type="ECO:0000256" key="12">
    <source>
        <dbReference type="ARBA" id="ARBA00047990"/>
    </source>
</evidence>
<proteinExistence type="inferred from homology"/>
<dbReference type="FunFam" id="3.30.920.10:FF:000004">
    <property type="entry name" value="Mitochondrial chaperone Frataxin"/>
    <property type="match status" value="1"/>
</dbReference>
<reference evidence="14 15" key="1">
    <citation type="journal article" date="2016" name="Nat. Commun.">
        <title>Ectomycorrhizal ecology is imprinted in the genome of the dominant symbiotic fungus Cenococcum geophilum.</title>
        <authorList>
            <consortium name="DOE Joint Genome Institute"/>
            <person name="Peter M."/>
            <person name="Kohler A."/>
            <person name="Ohm R.A."/>
            <person name="Kuo A."/>
            <person name="Krutzmann J."/>
            <person name="Morin E."/>
            <person name="Arend M."/>
            <person name="Barry K.W."/>
            <person name="Binder M."/>
            <person name="Choi C."/>
            <person name="Clum A."/>
            <person name="Copeland A."/>
            <person name="Grisel N."/>
            <person name="Haridas S."/>
            <person name="Kipfer T."/>
            <person name="LaButti K."/>
            <person name="Lindquist E."/>
            <person name="Lipzen A."/>
            <person name="Maire R."/>
            <person name="Meier B."/>
            <person name="Mihaltcheva S."/>
            <person name="Molinier V."/>
            <person name="Murat C."/>
            <person name="Poggeler S."/>
            <person name="Quandt C.A."/>
            <person name="Sperisen C."/>
            <person name="Tritt A."/>
            <person name="Tisserant E."/>
            <person name="Crous P.W."/>
            <person name="Henrissat B."/>
            <person name="Nehls U."/>
            <person name="Egli S."/>
            <person name="Spatafora J.W."/>
            <person name="Grigoriev I.V."/>
            <person name="Martin F.M."/>
        </authorList>
    </citation>
    <scope>NUCLEOTIDE SEQUENCE [LARGE SCALE GENOMIC DNA]</scope>
    <source>
        <strain evidence="14 15">CBS 459.81</strain>
    </source>
</reference>
<evidence type="ECO:0000256" key="3">
    <source>
        <dbReference type="ARBA" id="ARBA00013107"/>
    </source>
</evidence>
<keyword evidence="6" id="KW-0410">Iron transport</keyword>
<comment type="similarity">
    <text evidence="2">Belongs to the frataxin family.</text>
</comment>
<dbReference type="OrthoDB" id="1897642at2759"/>
<dbReference type="Gene3D" id="3.30.920.10">
    <property type="entry name" value="Frataxin/CyaY"/>
    <property type="match status" value="1"/>
</dbReference>
<dbReference type="NCBIfam" id="TIGR03422">
    <property type="entry name" value="mito_frataxin"/>
    <property type="match status" value="1"/>
</dbReference>
<dbReference type="InterPro" id="IPR017789">
    <property type="entry name" value="Frataxin"/>
</dbReference>
<evidence type="ECO:0000256" key="8">
    <source>
        <dbReference type="ARBA" id="ARBA00023002"/>
    </source>
</evidence>
<evidence type="ECO:0000256" key="1">
    <source>
        <dbReference type="ARBA" id="ARBA00004173"/>
    </source>
</evidence>
<dbReference type="InterPro" id="IPR020895">
    <property type="entry name" value="Frataxin_CS"/>
</dbReference>
<dbReference type="GO" id="GO:0004322">
    <property type="term" value="F:ferroxidase activity"/>
    <property type="evidence" value="ECO:0007669"/>
    <property type="project" value="UniProtKB-EC"/>
</dbReference>
<evidence type="ECO:0000256" key="13">
    <source>
        <dbReference type="SAM" id="Coils"/>
    </source>
</evidence>
<dbReference type="PANTHER" id="PTHR16821:SF2">
    <property type="entry name" value="FRATAXIN, MITOCHONDRIAL"/>
    <property type="match status" value="1"/>
</dbReference>
<dbReference type="NCBIfam" id="TIGR03421">
    <property type="entry name" value="FeS_CyaY"/>
    <property type="match status" value="1"/>
</dbReference>
<name>A0A8E2EFT8_9PEZI</name>
<evidence type="ECO:0000313" key="15">
    <source>
        <dbReference type="Proteomes" id="UP000250266"/>
    </source>
</evidence>
<dbReference type="AlphaFoldDB" id="A0A8E2EFT8"/>
<evidence type="ECO:0000313" key="14">
    <source>
        <dbReference type="EMBL" id="OCK83242.1"/>
    </source>
</evidence>
<dbReference type="Pfam" id="PF01491">
    <property type="entry name" value="Frataxin_Cyay"/>
    <property type="match status" value="1"/>
</dbReference>
<comment type="subcellular location">
    <subcellularLocation>
        <location evidence="1">Mitochondrion</location>
    </subcellularLocation>
</comment>
<keyword evidence="5" id="KW-0813">Transport</keyword>
<dbReference type="GO" id="GO:0005739">
    <property type="term" value="C:mitochondrion"/>
    <property type="evidence" value="ECO:0007669"/>
    <property type="project" value="UniProtKB-SubCell"/>
</dbReference>